<feature type="region of interest" description="Disordered" evidence="1">
    <location>
        <begin position="214"/>
        <end position="251"/>
    </location>
</feature>
<reference evidence="2" key="1">
    <citation type="submission" date="2020-06" db="EMBL/GenBank/DDBJ databases">
        <title>Characterization of fructooligosaccharide metabolism and fructooligosaccharide-degrading enzymes in human commensal butyrate producers.</title>
        <authorList>
            <person name="Tanno H."/>
            <person name="Fujii T."/>
            <person name="Hirano K."/>
            <person name="Maeno S."/>
            <person name="Tonozuka T."/>
            <person name="Sakamoto M."/>
            <person name="Ohkuma M."/>
            <person name="Tochio T."/>
            <person name="Endo A."/>
        </authorList>
    </citation>
    <scope>NUCLEOTIDE SEQUENCE</scope>
    <source>
        <strain evidence="2">JCM 31265</strain>
    </source>
</reference>
<sequence>MKHHSKLVILGLAATLVMTSLTGCLHRKKTTYQTYMQNILDVNYKGSFDGYVKDNDGSEEDASAMYSDSIDYLAGQLINHYSLNNAETDEVDAIFDETAKVIYSKAKYEVSRAYKSGSDYYVDVTVYPMDILNQAFDDVFAYIDDYNKKISAGDFNNTTKEDYEKEFAQGVSDILQNKAADMDYRSPVVVSVKITDDGDYYCADPAGLSQVDASMLAIEGSQQSSGSDSSDSSSEDSSDEGDISSGGETAE</sequence>
<protein>
    <recommendedName>
        <fullName evidence="4">DUF5105 domain-containing protein</fullName>
    </recommendedName>
</protein>
<evidence type="ECO:0000256" key="1">
    <source>
        <dbReference type="SAM" id="MobiDB-lite"/>
    </source>
</evidence>
<organism evidence="2 3">
    <name type="scientific">Coprococcus eutactus</name>
    <dbReference type="NCBI Taxonomy" id="33043"/>
    <lineage>
        <taxon>Bacteria</taxon>
        <taxon>Bacillati</taxon>
        <taxon>Bacillota</taxon>
        <taxon>Clostridia</taxon>
        <taxon>Lachnospirales</taxon>
        <taxon>Lachnospiraceae</taxon>
        <taxon>Coprococcus</taxon>
    </lineage>
</organism>
<evidence type="ECO:0008006" key="4">
    <source>
        <dbReference type="Google" id="ProtNLM"/>
    </source>
</evidence>
<comment type="caution">
    <text evidence="2">The sequence shown here is derived from an EMBL/GenBank/DDBJ whole genome shotgun (WGS) entry which is preliminary data.</text>
</comment>
<dbReference type="RefSeq" id="WP_015534305.1">
    <property type="nucleotide sequence ID" value="NZ_BLYL01000009.1"/>
</dbReference>
<dbReference type="PROSITE" id="PS51257">
    <property type="entry name" value="PROKAR_LIPOPROTEIN"/>
    <property type="match status" value="1"/>
</dbReference>
<feature type="compositionally biased region" description="Low complexity" evidence="1">
    <location>
        <begin position="218"/>
        <end position="232"/>
    </location>
</feature>
<gene>
    <name evidence="2" type="ORF">COEU31_17010</name>
</gene>
<dbReference type="Proteomes" id="UP000660047">
    <property type="component" value="Unassembled WGS sequence"/>
</dbReference>
<evidence type="ECO:0000313" key="3">
    <source>
        <dbReference type="Proteomes" id="UP000660047"/>
    </source>
</evidence>
<dbReference type="AlphaFoldDB" id="A0AAI9NZ35"/>
<dbReference type="EMBL" id="BLYL01000009">
    <property type="protein sequence ID" value="GFO94655.1"/>
    <property type="molecule type" value="Genomic_DNA"/>
</dbReference>
<name>A0AAI9NZ35_9FIRM</name>
<evidence type="ECO:0000313" key="2">
    <source>
        <dbReference type="EMBL" id="GFO94655.1"/>
    </source>
</evidence>
<accession>A0AAI9NZ35</accession>
<proteinExistence type="predicted"/>
<feature type="compositionally biased region" description="Acidic residues" evidence="1">
    <location>
        <begin position="233"/>
        <end position="242"/>
    </location>
</feature>